<evidence type="ECO:0000313" key="3">
    <source>
        <dbReference type="Proteomes" id="UP000238157"/>
    </source>
</evidence>
<evidence type="ECO:0000313" key="2">
    <source>
        <dbReference type="EMBL" id="PRY88629.1"/>
    </source>
</evidence>
<comment type="caution">
    <text evidence="2">The sequence shown here is derived from an EMBL/GenBank/DDBJ whole genome shotgun (WGS) entry which is preliminary data.</text>
</comment>
<dbReference type="InterPro" id="IPR007492">
    <property type="entry name" value="LytTR_DNA-bd_dom"/>
</dbReference>
<protein>
    <submittedName>
        <fullName evidence="2">LytTr DNA-binding domain-containing protein</fullName>
    </submittedName>
</protein>
<dbReference type="RefSeq" id="WP_170073197.1">
    <property type="nucleotide sequence ID" value="NZ_PVTR01000004.1"/>
</dbReference>
<dbReference type="Proteomes" id="UP000238157">
    <property type="component" value="Unassembled WGS sequence"/>
</dbReference>
<sequence>MKRKPKFKSRIIIQTAKDSYFLPVESIAYFLAETGVVKAIDIEGKSHLLGLTTLKDIATEINPELFFRINRAELVSKAAILRMERYGKNSLAIKVKGSDKKLISSQANTAAFKNWVES</sequence>
<dbReference type="SMART" id="SM00850">
    <property type="entry name" value="LytTR"/>
    <property type="match status" value="1"/>
</dbReference>
<dbReference type="EMBL" id="PVTR01000004">
    <property type="protein sequence ID" value="PRY88629.1"/>
    <property type="molecule type" value="Genomic_DNA"/>
</dbReference>
<gene>
    <name evidence="2" type="ORF">CLW00_104280</name>
</gene>
<proteinExistence type="predicted"/>
<name>A0A2T0WPK8_9BACT</name>
<feature type="domain" description="HTH LytTR-type" evidence="1">
    <location>
        <begin position="17"/>
        <end position="117"/>
    </location>
</feature>
<dbReference type="Gene3D" id="2.40.50.1020">
    <property type="entry name" value="LytTr DNA-binding domain"/>
    <property type="match status" value="1"/>
</dbReference>
<dbReference type="AlphaFoldDB" id="A0A2T0WPK8"/>
<accession>A0A2T0WPK8</accession>
<keyword evidence="3" id="KW-1185">Reference proteome</keyword>
<organism evidence="2 3">
    <name type="scientific">Mongoliibacter ruber</name>
    <dbReference type="NCBI Taxonomy" id="1750599"/>
    <lineage>
        <taxon>Bacteria</taxon>
        <taxon>Pseudomonadati</taxon>
        <taxon>Bacteroidota</taxon>
        <taxon>Cytophagia</taxon>
        <taxon>Cytophagales</taxon>
        <taxon>Cyclobacteriaceae</taxon>
        <taxon>Mongoliibacter</taxon>
    </lineage>
</organism>
<dbReference type="GO" id="GO:0003677">
    <property type="term" value="F:DNA binding"/>
    <property type="evidence" value="ECO:0007669"/>
    <property type="project" value="UniProtKB-KW"/>
</dbReference>
<reference evidence="2 3" key="1">
    <citation type="submission" date="2018-03" db="EMBL/GenBank/DDBJ databases">
        <title>Genomic Encyclopedia of Archaeal and Bacterial Type Strains, Phase II (KMG-II): from individual species to whole genera.</title>
        <authorList>
            <person name="Goeker M."/>
        </authorList>
    </citation>
    <scope>NUCLEOTIDE SEQUENCE [LARGE SCALE GENOMIC DNA]</scope>
    <source>
        <strain evidence="2 3">DSM 27929</strain>
    </source>
</reference>
<evidence type="ECO:0000259" key="1">
    <source>
        <dbReference type="SMART" id="SM00850"/>
    </source>
</evidence>
<keyword evidence="2" id="KW-0238">DNA-binding</keyword>
<dbReference type="Pfam" id="PF04397">
    <property type="entry name" value="LytTR"/>
    <property type="match status" value="1"/>
</dbReference>